<organism evidence="3 4">
    <name type="scientific">Psychrobacter arcticus (strain DSM 17307 / VKM B-2377 / 273-4)</name>
    <dbReference type="NCBI Taxonomy" id="259536"/>
    <lineage>
        <taxon>Bacteria</taxon>
        <taxon>Pseudomonadati</taxon>
        <taxon>Pseudomonadota</taxon>
        <taxon>Gammaproteobacteria</taxon>
        <taxon>Moraxellales</taxon>
        <taxon>Moraxellaceae</taxon>
        <taxon>Psychrobacter</taxon>
    </lineage>
</organism>
<evidence type="ECO:0000313" key="4">
    <source>
        <dbReference type="Proteomes" id="UP000000546"/>
    </source>
</evidence>
<dbReference type="STRING" id="259536.Psyc_0544"/>
<evidence type="ECO:0000313" key="3">
    <source>
        <dbReference type="EMBL" id="AAZ18405.1"/>
    </source>
</evidence>
<dbReference type="AlphaFoldDB" id="Q4FUA3"/>
<reference evidence="3 4" key="1">
    <citation type="journal article" date="2010" name="Appl. Environ. Microbiol.">
        <title>The genome sequence of Psychrobacter arcticus 273-4, a psychroactive Siberian permafrost bacterium, reveals mechanisms for adaptation to low-temperature growth.</title>
        <authorList>
            <person name="Ayala-del-Rio H.L."/>
            <person name="Chain P.S."/>
            <person name="Grzymski J.J."/>
            <person name="Ponder M.A."/>
            <person name="Ivanova N."/>
            <person name="Bergholz P.W."/>
            <person name="Di Bartolo G."/>
            <person name="Hauser L."/>
            <person name="Land M."/>
            <person name="Bakermans C."/>
            <person name="Rodrigues D."/>
            <person name="Klappenbach J."/>
            <person name="Zarka D."/>
            <person name="Larimer F."/>
            <person name="Richardson P."/>
            <person name="Murray A."/>
            <person name="Thomashow M."/>
            <person name="Tiedje J.M."/>
        </authorList>
    </citation>
    <scope>NUCLEOTIDE SEQUENCE [LARGE SCALE GENOMIC DNA]</scope>
    <source>
        <strain evidence="4">DSM 17307 / VKM B-2377 / 273-4</strain>
    </source>
</reference>
<keyword evidence="2" id="KW-1133">Transmembrane helix</keyword>
<feature type="compositionally biased region" description="Basic and acidic residues" evidence="1">
    <location>
        <begin position="35"/>
        <end position="54"/>
    </location>
</feature>
<feature type="region of interest" description="Disordered" evidence="1">
    <location>
        <begin position="28"/>
        <end position="58"/>
    </location>
</feature>
<dbReference type="Pfam" id="PF09900">
    <property type="entry name" value="DUF2127"/>
    <property type="match status" value="1"/>
</dbReference>
<gene>
    <name evidence="3" type="ordered locus">Psyc_0544</name>
</gene>
<dbReference type="KEGG" id="par:Psyc_0544"/>
<accession>Q4FUA3</accession>
<feature type="transmembrane region" description="Helical" evidence="2">
    <location>
        <begin position="127"/>
        <end position="143"/>
    </location>
</feature>
<evidence type="ECO:0000256" key="1">
    <source>
        <dbReference type="SAM" id="MobiDB-lite"/>
    </source>
</evidence>
<proteinExistence type="predicted"/>
<dbReference type="eggNOG" id="COG3305">
    <property type="taxonomic scope" value="Bacteria"/>
</dbReference>
<sequence>MVRTRHSLIKSCKGALWRLSLANLPRQDDSLQSSSKDKSSKDRHPFSSQRHSEPRTTSSESIKAVAIYEVVKGVGALLGAVALWSWHTDLERWLIMATASWQQVFGQLLAPQVDSAVEIAQQASKNWPLFLLLIFAYASLRFLEAYGLWQDKTWAYWFGVFGYGIFIPLELYYLIVSPFDWFKLAILVLNIIIVMVVYRNMKRKGLI</sequence>
<feature type="transmembrane region" description="Helical" evidence="2">
    <location>
        <begin position="181"/>
        <end position="198"/>
    </location>
</feature>
<feature type="transmembrane region" description="Helical" evidence="2">
    <location>
        <begin position="65"/>
        <end position="86"/>
    </location>
</feature>
<keyword evidence="2" id="KW-0472">Membrane</keyword>
<keyword evidence="2" id="KW-0812">Transmembrane</keyword>
<feature type="transmembrane region" description="Helical" evidence="2">
    <location>
        <begin position="155"/>
        <end position="175"/>
    </location>
</feature>
<dbReference type="InterPro" id="IPR021125">
    <property type="entry name" value="DUF2127"/>
</dbReference>
<dbReference type="HOGENOM" id="CLU_113251_2_0_6"/>
<name>Q4FUA3_PSYA2</name>
<protein>
    <recommendedName>
        <fullName evidence="5">DUF2127 domain-containing protein</fullName>
    </recommendedName>
</protein>
<evidence type="ECO:0000256" key="2">
    <source>
        <dbReference type="SAM" id="Phobius"/>
    </source>
</evidence>
<keyword evidence="4" id="KW-1185">Reference proteome</keyword>
<dbReference type="EMBL" id="CP000082">
    <property type="protein sequence ID" value="AAZ18405.1"/>
    <property type="molecule type" value="Genomic_DNA"/>
</dbReference>
<dbReference type="Proteomes" id="UP000000546">
    <property type="component" value="Chromosome"/>
</dbReference>
<evidence type="ECO:0008006" key="5">
    <source>
        <dbReference type="Google" id="ProtNLM"/>
    </source>
</evidence>